<protein>
    <submittedName>
        <fullName evidence="2">Aldo/keto reductase</fullName>
    </submittedName>
</protein>
<dbReference type="AlphaFoldDB" id="A0A926D7D7"/>
<dbReference type="EMBL" id="JACRSN010000003">
    <property type="protein sequence ID" value="MBC8533056.1"/>
    <property type="molecule type" value="Genomic_DNA"/>
</dbReference>
<evidence type="ECO:0000259" key="1">
    <source>
        <dbReference type="Pfam" id="PF00248"/>
    </source>
</evidence>
<evidence type="ECO:0000313" key="3">
    <source>
        <dbReference type="Proteomes" id="UP000651482"/>
    </source>
</evidence>
<dbReference type="GO" id="GO:0016491">
    <property type="term" value="F:oxidoreductase activity"/>
    <property type="evidence" value="ECO:0007669"/>
    <property type="project" value="InterPro"/>
</dbReference>
<dbReference type="GO" id="GO:0005829">
    <property type="term" value="C:cytosol"/>
    <property type="evidence" value="ECO:0007669"/>
    <property type="project" value="TreeGrafter"/>
</dbReference>
<dbReference type="Pfam" id="PF00248">
    <property type="entry name" value="Aldo_ket_red"/>
    <property type="match status" value="1"/>
</dbReference>
<organism evidence="2 3">
    <name type="scientific">Yeguia hominis</name>
    <dbReference type="NCBI Taxonomy" id="2763662"/>
    <lineage>
        <taxon>Bacteria</taxon>
        <taxon>Bacillati</taxon>
        <taxon>Bacillota</taxon>
        <taxon>Clostridia</taxon>
        <taxon>Eubacteriales</taxon>
        <taxon>Yeguiaceae</taxon>
        <taxon>Yeguia</taxon>
    </lineage>
</organism>
<accession>A0A926D7D7</accession>
<gene>
    <name evidence="2" type="ORF">IAG03_03360</name>
</gene>
<sequence length="317" mass="35634">MEHRPLGDTGVMAPVMGFGASPFGDIFGKTDLTDIKNTVAAAIEAGMDYFDVAPSYGPEGRAEERLGIALEGRRHEVFLATKCGKYDHGTAENAKVEYDYSYKRTIREIEESLRRLKTDYVDLYQVHEICNCDFQVLIEETLPAMAELQKQGKIRFIGITDNSLHLLKQAVEASQVKLNTVLNFCCYNLIDTRLDGYFGTLLKDRGIGLISASVLCLGLLTPNNKTLYAFRNDEQTAPLRKAIEKAHALCAEYGESLSDQAVMFAMQYQEPSMTLMGMGRMSSLQRNLKLLGRQPNWELIGKLRALFENVYNPFNRD</sequence>
<dbReference type="SUPFAM" id="SSF51430">
    <property type="entry name" value="NAD(P)-linked oxidoreductase"/>
    <property type="match status" value="1"/>
</dbReference>
<dbReference type="PANTHER" id="PTHR42686:SF1">
    <property type="entry name" value="GH17980P-RELATED"/>
    <property type="match status" value="1"/>
</dbReference>
<dbReference type="Proteomes" id="UP000651482">
    <property type="component" value="Unassembled WGS sequence"/>
</dbReference>
<dbReference type="PANTHER" id="PTHR42686">
    <property type="entry name" value="GH17980P-RELATED"/>
    <property type="match status" value="1"/>
</dbReference>
<keyword evidence="3" id="KW-1185">Reference proteome</keyword>
<dbReference type="RefSeq" id="WP_249318369.1">
    <property type="nucleotide sequence ID" value="NZ_JACRSN010000003.1"/>
</dbReference>
<reference evidence="2" key="1">
    <citation type="submission" date="2020-08" db="EMBL/GenBank/DDBJ databases">
        <title>Genome public.</title>
        <authorList>
            <person name="Liu C."/>
            <person name="Sun Q."/>
        </authorList>
    </citation>
    <scope>NUCLEOTIDE SEQUENCE</scope>
    <source>
        <strain evidence="2">NSJ-40</strain>
    </source>
</reference>
<dbReference type="InterPro" id="IPR036812">
    <property type="entry name" value="NAD(P)_OxRdtase_dom_sf"/>
</dbReference>
<comment type="caution">
    <text evidence="2">The sequence shown here is derived from an EMBL/GenBank/DDBJ whole genome shotgun (WGS) entry which is preliminary data.</text>
</comment>
<dbReference type="InterPro" id="IPR020471">
    <property type="entry name" value="AKR"/>
</dbReference>
<proteinExistence type="predicted"/>
<dbReference type="Gene3D" id="3.20.20.100">
    <property type="entry name" value="NADP-dependent oxidoreductase domain"/>
    <property type="match status" value="1"/>
</dbReference>
<name>A0A926D7D7_9FIRM</name>
<dbReference type="InterPro" id="IPR023210">
    <property type="entry name" value="NADP_OxRdtase_dom"/>
</dbReference>
<evidence type="ECO:0000313" key="2">
    <source>
        <dbReference type="EMBL" id="MBC8533056.1"/>
    </source>
</evidence>
<feature type="domain" description="NADP-dependent oxidoreductase" evidence="1">
    <location>
        <begin position="16"/>
        <end position="291"/>
    </location>
</feature>